<evidence type="ECO:0000313" key="1">
    <source>
        <dbReference type="EMBL" id="OCA53827.1"/>
    </source>
</evidence>
<organism evidence="1 2">
    <name type="scientific">Photorhabdus namnaonensis</name>
    <dbReference type="NCBI Taxonomy" id="1851568"/>
    <lineage>
        <taxon>Bacteria</taxon>
        <taxon>Pseudomonadati</taxon>
        <taxon>Pseudomonadota</taxon>
        <taxon>Gammaproteobacteria</taxon>
        <taxon>Enterobacterales</taxon>
        <taxon>Morganellaceae</taxon>
        <taxon>Photorhabdus</taxon>
    </lineage>
</organism>
<protein>
    <submittedName>
        <fullName evidence="1">Uncharacterized protein</fullName>
    </submittedName>
</protein>
<dbReference type="Proteomes" id="UP000092665">
    <property type="component" value="Unassembled WGS sequence"/>
</dbReference>
<evidence type="ECO:0000313" key="2">
    <source>
        <dbReference type="Proteomes" id="UP000092665"/>
    </source>
</evidence>
<dbReference type="AlphaFoldDB" id="A0A1B8YFJ3"/>
<name>A0A1B8YFJ3_9GAMM</name>
<comment type="caution">
    <text evidence="1">The sequence shown here is derived from an EMBL/GenBank/DDBJ whole genome shotgun (WGS) entry which is preliminary data.</text>
</comment>
<accession>A0A1B8YFJ3</accession>
<dbReference type="EMBL" id="LOIC01000078">
    <property type="protein sequence ID" value="OCA53827.1"/>
    <property type="molecule type" value="Genomic_DNA"/>
</dbReference>
<gene>
    <name evidence="1" type="ORF">Phpb_03153</name>
</gene>
<keyword evidence="2" id="KW-1185">Reference proteome</keyword>
<sequence length="72" mass="7845">MKEKEKNIIKTGPENIILSFILIKENKFSPAKKKPDSAKIKIKITRAQIIGVDPTAVSPATISIMAAQAITL</sequence>
<reference evidence="2" key="1">
    <citation type="submission" date="2015-11" db="EMBL/GenBank/DDBJ databases">
        <authorList>
            <person name="Tobias N.J."/>
            <person name="Mishra B."/>
            <person name="Gupta D.K."/>
            <person name="Thines M."/>
            <person name="Stinear T.P."/>
            <person name="Bode H.B."/>
        </authorList>
    </citation>
    <scope>NUCLEOTIDE SEQUENCE [LARGE SCALE GENOMIC DNA]</scope>
    <source>
        <strain evidence="2">PB45.5</strain>
    </source>
</reference>
<proteinExistence type="predicted"/>